<feature type="region of interest" description="Disordered" evidence="1">
    <location>
        <begin position="78"/>
        <end position="126"/>
    </location>
</feature>
<dbReference type="Proteomes" id="UP000287171">
    <property type="component" value="Unassembled WGS sequence"/>
</dbReference>
<dbReference type="OrthoDB" id="157726at2"/>
<name>A0A402BHV8_9CHLR</name>
<organism evidence="3 4">
    <name type="scientific">Dictyobacter alpinus</name>
    <dbReference type="NCBI Taxonomy" id="2014873"/>
    <lineage>
        <taxon>Bacteria</taxon>
        <taxon>Bacillati</taxon>
        <taxon>Chloroflexota</taxon>
        <taxon>Ktedonobacteria</taxon>
        <taxon>Ktedonobacterales</taxon>
        <taxon>Dictyobacteraceae</taxon>
        <taxon>Dictyobacter</taxon>
    </lineage>
</organism>
<comment type="caution">
    <text evidence="3">The sequence shown here is derived from an EMBL/GenBank/DDBJ whole genome shotgun (WGS) entry which is preliminary data.</text>
</comment>
<dbReference type="RefSeq" id="WP_126630970.1">
    <property type="nucleotide sequence ID" value="NZ_BIFT01000002.1"/>
</dbReference>
<reference evidence="4" key="1">
    <citation type="submission" date="2018-12" db="EMBL/GenBank/DDBJ databases">
        <title>Tengunoibacter tsumagoiensis gen. nov., sp. nov., Dictyobacter kobayashii sp. nov., D. alpinus sp. nov., and D. joshuensis sp. nov. and description of Dictyobacteraceae fam. nov. within the order Ktedonobacterales isolated from Tengu-no-mugimeshi.</title>
        <authorList>
            <person name="Wang C.M."/>
            <person name="Zheng Y."/>
            <person name="Sakai Y."/>
            <person name="Toyoda A."/>
            <person name="Minakuchi Y."/>
            <person name="Abe K."/>
            <person name="Yokota A."/>
            <person name="Yabe S."/>
        </authorList>
    </citation>
    <scope>NUCLEOTIDE SEQUENCE [LARGE SCALE GENOMIC DNA]</scope>
    <source>
        <strain evidence="4">Uno16</strain>
    </source>
</reference>
<accession>A0A402BHV8</accession>
<dbReference type="InterPro" id="IPR025497">
    <property type="entry name" value="PatA-like_N"/>
</dbReference>
<feature type="compositionally biased region" description="Polar residues" evidence="1">
    <location>
        <begin position="78"/>
        <end position="95"/>
    </location>
</feature>
<evidence type="ECO:0000259" key="2">
    <source>
        <dbReference type="Pfam" id="PF14332"/>
    </source>
</evidence>
<dbReference type="PANTHER" id="PTHR36304">
    <property type="entry name" value="DOMAIN GTPASE-ACTIVATING PROTEIN, PUTATIVE-RELATED-RELATED"/>
    <property type="match status" value="1"/>
</dbReference>
<dbReference type="EMBL" id="BIFT01000002">
    <property type="protein sequence ID" value="GCE30945.1"/>
    <property type="molecule type" value="Genomic_DNA"/>
</dbReference>
<dbReference type="PANTHER" id="PTHR36304:SF4">
    <property type="entry name" value="DUF4388 DOMAIN-CONTAINING PROTEIN"/>
    <property type="match status" value="1"/>
</dbReference>
<dbReference type="Pfam" id="PF14332">
    <property type="entry name" value="DUF4388"/>
    <property type="match status" value="1"/>
</dbReference>
<keyword evidence="4" id="KW-1185">Reference proteome</keyword>
<evidence type="ECO:0000256" key="1">
    <source>
        <dbReference type="SAM" id="MobiDB-lite"/>
    </source>
</evidence>
<proteinExistence type="predicted"/>
<gene>
    <name evidence="3" type="ORF">KDA_64290</name>
</gene>
<protein>
    <recommendedName>
        <fullName evidence="2">PatA-like N-terminal domain-containing protein</fullName>
    </recommendedName>
</protein>
<evidence type="ECO:0000313" key="3">
    <source>
        <dbReference type="EMBL" id="GCE30945.1"/>
    </source>
</evidence>
<dbReference type="AlphaFoldDB" id="A0A402BHV8"/>
<evidence type="ECO:0000313" key="4">
    <source>
        <dbReference type="Proteomes" id="UP000287171"/>
    </source>
</evidence>
<sequence>MPQQRETTTNNLSDIIQLIQIGHRSGTLSVERGEGNTFEEGMINFVNGQITDAQTGVQRGPTALGRLTSWTTCRFSFTVGGPSQSQGTGPTSPIGSRSGPPSAPGYPNTRGLPPTTNPSIPRTHVSPAGSAAVFRIPYRTQMDSNAFAYIDQLGMTREHRRLYMLIDGQRSVQDLINLMGRAPEKLLELLADLERTGLIRHR</sequence>
<feature type="domain" description="PatA-like N-terminal" evidence="2">
    <location>
        <begin position="11"/>
        <end position="88"/>
    </location>
</feature>